<name>A0A0A6VB77_9BACI</name>
<dbReference type="PROSITE" id="PS51671">
    <property type="entry name" value="ACT"/>
    <property type="match status" value="1"/>
</dbReference>
<dbReference type="STRING" id="363870.NG54_08635"/>
<evidence type="ECO:0000256" key="18">
    <source>
        <dbReference type="RuleBase" id="RU000579"/>
    </source>
</evidence>
<evidence type="ECO:0000256" key="17">
    <source>
        <dbReference type="PIRSR" id="PIRSR000098-2"/>
    </source>
</evidence>
<keyword evidence="9" id="KW-0479">Metal-binding</keyword>
<dbReference type="InterPro" id="IPR016204">
    <property type="entry name" value="HDH"/>
</dbReference>
<comment type="pathway">
    <text evidence="2 18">Amino-acid biosynthesis; L-threonine biosynthesis; L-threonine from L-aspartate: step 3/5.</text>
</comment>
<evidence type="ECO:0000256" key="9">
    <source>
        <dbReference type="ARBA" id="ARBA00022723"/>
    </source>
</evidence>
<dbReference type="SUPFAM" id="SSF55347">
    <property type="entry name" value="Glyceraldehyde-3-phosphate dehydrogenase-like, C-terminal domain"/>
    <property type="match status" value="1"/>
</dbReference>
<evidence type="ECO:0000256" key="12">
    <source>
        <dbReference type="ARBA" id="ARBA00023027"/>
    </source>
</evidence>
<comment type="caution">
    <text evidence="21">The sequence shown here is derived from an EMBL/GenBank/DDBJ whole genome shotgun (WGS) entry which is preliminary data.</text>
</comment>
<keyword evidence="12" id="KW-0520">NAD</keyword>
<evidence type="ECO:0000256" key="13">
    <source>
        <dbReference type="ARBA" id="ARBA00023053"/>
    </source>
</evidence>
<dbReference type="FunFam" id="3.30.360.10:FF:000005">
    <property type="entry name" value="Homoserine dehydrogenase"/>
    <property type="match status" value="1"/>
</dbReference>
<dbReference type="Gene3D" id="3.40.50.720">
    <property type="entry name" value="NAD(P)-binding Rossmann-like Domain"/>
    <property type="match status" value="1"/>
</dbReference>
<keyword evidence="8 18" id="KW-0791">Threonine biosynthesis</keyword>
<evidence type="ECO:0000256" key="5">
    <source>
        <dbReference type="ARBA" id="ARBA00013213"/>
    </source>
</evidence>
<protein>
    <recommendedName>
        <fullName evidence="6 18">Homoserine dehydrogenase</fullName>
        <ecNumber evidence="5 18">1.1.1.3</ecNumber>
    </recommendedName>
</protein>
<evidence type="ECO:0000256" key="11">
    <source>
        <dbReference type="ARBA" id="ARBA00023002"/>
    </source>
</evidence>
<dbReference type="GO" id="GO:0046872">
    <property type="term" value="F:metal ion binding"/>
    <property type="evidence" value="ECO:0007669"/>
    <property type="project" value="UniProtKB-KW"/>
</dbReference>
<evidence type="ECO:0000256" key="15">
    <source>
        <dbReference type="ARBA" id="ARBA00048841"/>
    </source>
</evidence>
<reference evidence="22 24" key="2">
    <citation type="submission" date="2020-02" db="EMBL/GenBank/DDBJ databases">
        <authorList>
            <person name="Feng H."/>
        </authorList>
    </citation>
    <scope>NUCLEOTIDE SEQUENCE [LARGE SCALE GENOMIC DNA]</scope>
    <source>
        <strain evidence="22 24">Gsoil 114</strain>
    </source>
</reference>
<accession>A0A0A6VB77</accession>
<dbReference type="SUPFAM" id="SSF51735">
    <property type="entry name" value="NAD(P)-binding Rossmann-fold domains"/>
    <property type="match status" value="1"/>
</dbReference>
<dbReference type="InterPro" id="IPR002912">
    <property type="entry name" value="ACT_dom"/>
</dbReference>
<dbReference type="GO" id="GO:0004412">
    <property type="term" value="F:homoserine dehydrogenase activity"/>
    <property type="evidence" value="ECO:0007669"/>
    <property type="project" value="UniProtKB-EC"/>
</dbReference>
<dbReference type="GO" id="GO:0009088">
    <property type="term" value="P:threonine biosynthetic process"/>
    <property type="evidence" value="ECO:0007669"/>
    <property type="project" value="UniProtKB-UniPathway"/>
</dbReference>
<dbReference type="Pfam" id="PF00742">
    <property type="entry name" value="Homoserine_dh"/>
    <property type="match status" value="1"/>
</dbReference>
<comment type="pathway">
    <text evidence="3 18">Amino-acid biosynthesis; L-methionine biosynthesis via de novo pathway; L-homoserine from L-aspartate: step 3/3.</text>
</comment>
<keyword evidence="14 18" id="KW-0486">Methionine biosynthesis</keyword>
<dbReference type="PROSITE" id="PS01042">
    <property type="entry name" value="HOMOSER_DHGENASE"/>
    <property type="match status" value="1"/>
</dbReference>
<evidence type="ECO:0000256" key="3">
    <source>
        <dbReference type="ARBA" id="ARBA00005062"/>
    </source>
</evidence>
<sequence>MKQDLSIGLLGLGTVGTGVVKLIEQHQEELVHQLGCQIKVKKVLIRNVEKDRDVQIDPTSITTNPEDVLNDPDIDVIVEVMGGIDEARQYILEALQNRKHVVTANKDLIALYGPELQEIAWKNQCDLLYEASVGGGIPILRGLTDGLVADRIQKLMGIVNGTTNYILTKMMDEGVSYEEALKTAQELGFAEADPTSDVAGLDAARKMAILARLAFLTDVSLNDVEVEGITNLSSEDLNYGKTLGYTMKLIGMAQCQDERIEVSVQPTFIAKSHPLAAVKDEFNAVYVNGEAIGETMFYGPGAGSLPTATAVVSDVIAAIKNMQLGINGRNLSKPRFKRKLKSLDQRFGQYYIRLHLKDQVGAFSQLTTAFSELDISFKRIIQTPDKRDELAEIIIVTHQVSLDRFQQALLKLNEMPVVKQVNSYYRVEGENK</sequence>
<evidence type="ECO:0000313" key="23">
    <source>
        <dbReference type="Proteomes" id="UP000030588"/>
    </source>
</evidence>
<reference evidence="21 23" key="1">
    <citation type="submission" date="2014-10" db="EMBL/GenBank/DDBJ databases">
        <title>Draft genome of phytase producing Bacillus ginsengihumi strain M2.11.</title>
        <authorList>
            <person name="Toymentseva A."/>
            <person name="Boulygina E.A."/>
            <person name="Kazakov S.V."/>
            <person name="Kayumov I."/>
            <person name="Suleimanova A.D."/>
            <person name="Mardanova A.M."/>
            <person name="Maria S.N."/>
            <person name="Sergey M.Y."/>
            <person name="Sharipova M.R."/>
        </authorList>
    </citation>
    <scope>NUCLEOTIDE SEQUENCE [LARGE SCALE GENOMIC DNA]</scope>
    <source>
        <strain evidence="21 23">M2.11</strain>
    </source>
</reference>
<dbReference type="UniPathway" id="UPA00050">
    <property type="reaction ID" value="UER00063"/>
</dbReference>
<feature type="binding site" evidence="17">
    <location>
        <begin position="10"/>
        <end position="17"/>
    </location>
    <ligand>
        <name>NADP(+)</name>
        <dbReference type="ChEBI" id="CHEBI:58349"/>
    </ligand>
</feature>
<evidence type="ECO:0000256" key="10">
    <source>
        <dbReference type="ARBA" id="ARBA00022857"/>
    </source>
</evidence>
<dbReference type="Gene3D" id="3.30.70.260">
    <property type="match status" value="1"/>
</dbReference>
<dbReference type="CDD" id="cd04881">
    <property type="entry name" value="ACT_HSDH-Hom"/>
    <property type="match status" value="1"/>
</dbReference>
<organism evidence="21 23">
    <name type="scientific">Heyndrickxia ginsengihumi</name>
    <dbReference type="NCBI Taxonomy" id="363870"/>
    <lineage>
        <taxon>Bacteria</taxon>
        <taxon>Bacillati</taxon>
        <taxon>Bacillota</taxon>
        <taxon>Bacilli</taxon>
        <taxon>Bacillales</taxon>
        <taxon>Bacillaceae</taxon>
        <taxon>Heyndrickxia</taxon>
    </lineage>
</organism>
<dbReference type="Gene3D" id="3.30.360.10">
    <property type="entry name" value="Dihydrodipicolinate Reductase, domain 2"/>
    <property type="match status" value="1"/>
</dbReference>
<feature type="active site" description="Proton donor" evidence="16">
    <location>
        <position position="206"/>
    </location>
</feature>
<dbReference type="InterPro" id="IPR001342">
    <property type="entry name" value="HDH_cat"/>
</dbReference>
<keyword evidence="24" id="KW-1185">Reference proteome</keyword>
<dbReference type="EMBL" id="JAAIWK010000010">
    <property type="protein sequence ID" value="NEY19888.1"/>
    <property type="molecule type" value="Genomic_DNA"/>
</dbReference>
<evidence type="ECO:0000256" key="7">
    <source>
        <dbReference type="ARBA" id="ARBA00022605"/>
    </source>
</evidence>
<evidence type="ECO:0000256" key="8">
    <source>
        <dbReference type="ARBA" id="ARBA00022697"/>
    </source>
</evidence>
<dbReference type="NCBIfam" id="NF004976">
    <property type="entry name" value="PRK06349.1"/>
    <property type="match status" value="1"/>
</dbReference>
<dbReference type="OrthoDB" id="9808167at2"/>
<evidence type="ECO:0000259" key="20">
    <source>
        <dbReference type="PROSITE" id="PS51671"/>
    </source>
</evidence>
<dbReference type="GO" id="GO:0050661">
    <property type="term" value="F:NADP binding"/>
    <property type="evidence" value="ECO:0007669"/>
    <property type="project" value="InterPro"/>
</dbReference>
<feature type="binding site" evidence="17">
    <location>
        <position position="106"/>
    </location>
    <ligand>
        <name>NADPH</name>
        <dbReference type="ChEBI" id="CHEBI:57783"/>
    </ligand>
</feature>
<feature type="domain" description="ACT" evidence="20">
    <location>
        <begin position="351"/>
        <end position="426"/>
    </location>
</feature>
<dbReference type="PANTHER" id="PTHR43331">
    <property type="entry name" value="HOMOSERINE DEHYDROGENASE"/>
    <property type="match status" value="1"/>
</dbReference>
<dbReference type="InterPro" id="IPR045865">
    <property type="entry name" value="ACT-like_dom_sf"/>
</dbReference>
<comment type="similarity">
    <text evidence="4 19">Belongs to the homoserine dehydrogenase family.</text>
</comment>
<evidence type="ECO:0000313" key="24">
    <source>
        <dbReference type="Proteomes" id="UP000476934"/>
    </source>
</evidence>
<dbReference type="EMBL" id="JRUN01000021">
    <property type="protein sequence ID" value="KHD85525.1"/>
    <property type="molecule type" value="Genomic_DNA"/>
</dbReference>
<dbReference type="SUPFAM" id="SSF55021">
    <property type="entry name" value="ACT-like"/>
    <property type="match status" value="1"/>
</dbReference>
<dbReference type="InterPro" id="IPR019811">
    <property type="entry name" value="HDH_CS"/>
</dbReference>
<evidence type="ECO:0000313" key="22">
    <source>
        <dbReference type="EMBL" id="NEY19888.1"/>
    </source>
</evidence>
<evidence type="ECO:0000256" key="6">
    <source>
        <dbReference type="ARBA" id="ARBA00013376"/>
    </source>
</evidence>
<gene>
    <name evidence="22" type="ORF">G4D61_07895</name>
    <name evidence="21" type="ORF">NG54_08635</name>
</gene>
<dbReference type="GO" id="GO:0009086">
    <property type="term" value="P:methionine biosynthetic process"/>
    <property type="evidence" value="ECO:0007669"/>
    <property type="project" value="UniProtKB-KW"/>
</dbReference>
<dbReference type="FunFam" id="3.40.50.720:FF:000062">
    <property type="entry name" value="Homoserine dehydrogenase"/>
    <property type="match status" value="1"/>
</dbReference>
<evidence type="ECO:0000256" key="16">
    <source>
        <dbReference type="PIRSR" id="PIRSR000098-1"/>
    </source>
</evidence>
<keyword evidence="11 18" id="KW-0560">Oxidoreductase</keyword>
<proteinExistence type="inferred from homology"/>
<dbReference type="PANTHER" id="PTHR43331:SF1">
    <property type="entry name" value="HOMOSERINE DEHYDROGENASE"/>
    <property type="match status" value="1"/>
</dbReference>
<dbReference type="UniPathway" id="UPA00051">
    <property type="reaction ID" value="UER00465"/>
</dbReference>
<keyword evidence="10 17" id="KW-0521">NADP</keyword>
<evidence type="ECO:0000256" key="19">
    <source>
        <dbReference type="RuleBase" id="RU004171"/>
    </source>
</evidence>
<feature type="binding site" evidence="17">
    <location>
        <position position="191"/>
    </location>
    <ligand>
        <name>L-homoserine</name>
        <dbReference type="ChEBI" id="CHEBI:57476"/>
    </ligand>
</feature>
<dbReference type="RefSeq" id="WP_025730632.1">
    <property type="nucleotide sequence ID" value="NZ_JAAIWK010000010.1"/>
</dbReference>
<comment type="catalytic activity">
    <reaction evidence="15">
        <text>L-homoserine + NADP(+) = L-aspartate 4-semialdehyde + NADPH + H(+)</text>
        <dbReference type="Rhea" id="RHEA:15761"/>
        <dbReference type="ChEBI" id="CHEBI:15378"/>
        <dbReference type="ChEBI" id="CHEBI:57476"/>
        <dbReference type="ChEBI" id="CHEBI:57783"/>
        <dbReference type="ChEBI" id="CHEBI:58349"/>
        <dbReference type="ChEBI" id="CHEBI:537519"/>
        <dbReference type="EC" id="1.1.1.3"/>
    </reaction>
    <physiologicalReaction direction="right-to-left" evidence="15">
        <dbReference type="Rhea" id="RHEA:15763"/>
    </physiologicalReaction>
</comment>
<dbReference type="Proteomes" id="UP000030588">
    <property type="component" value="Unassembled WGS sequence"/>
</dbReference>
<dbReference type="InterPro" id="IPR005106">
    <property type="entry name" value="Asp/hSer_DH_NAD-bd"/>
</dbReference>
<evidence type="ECO:0000256" key="2">
    <source>
        <dbReference type="ARBA" id="ARBA00005056"/>
    </source>
</evidence>
<evidence type="ECO:0000256" key="14">
    <source>
        <dbReference type="ARBA" id="ARBA00023167"/>
    </source>
</evidence>
<dbReference type="EC" id="1.1.1.3" evidence="5 18"/>
<dbReference type="Proteomes" id="UP000476934">
    <property type="component" value="Unassembled WGS sequence"/>
</dbReference>
<dbReference type="Pfam" id="PF01842">
    <property type="entry name" value="ACT"/>
    <property type="match status" value="1"/>
</dbReference>
<evidence type="ECO:0000313" key="21">
    <source>
        <dbReference type="EMBL" id="KHD85525.1"/>
    </source>
</evidence>
<evidence type="ECO:0000256" key="1">
    <source>
        <dbReference type="ARBA" id="ARBA00001920"/>
    </source>
</evidence>
<dbReference type="PIRSF" id="PIRSF000098">
    <property type="entry name" value="Homoser_dehydrog"/>
    <property type="match status" value="1"/>
</dbReference>
<dbReference type="InterPro" id="IPR036291">
    <property type="entry name" value="NAD(P)-bd_dom_sf"/>
</dbReference>
<evidence type="ECO:0000256" key="4">
    <source>
        <dbReference type="ARBA" id="ARBA00006753"/>
    </source>
</evidence>
<keyword evidence="13" id="KW-0915">Sodium</keyword>
<dbReference type="AlphaFoldDB" id="A0A0A6VB77"/>
<reference evidence="22 24" key="3">
    <citation type="submission" date="2020-03" db="EMBL/GenBank/DDBJ databases">
        <title>Bacillus aquiflavi sp. nov., isolated from yellow water of strong flavor Chinese baijiu in Yibin region of China.</title>
        <authorList>
            <person name="Xie J."/>
        </authorList>
    </citation>
    <scope>NUCLEOTIDE SEQUENCE [LARGE SCALE GENOMIC DNA]</scope>
    <source>
        <strain evidence="22 24">Gsoil 114</strain>
    </source>
</reference>
<comment type="cofactor">
    <cofactor evidence="1">
        <name>a metal cation</name>
        <dbReference type="ChEBI" id="CHEBI:25213"/>
    </cofactor>
</comment>
<keyword evidence="7 18" id="KW-0028">Amino-acid biosynthesis</keyword>
<dbReference type="Pfam" id="PF03447">
    <property type="entry name" value="NAD_binding_3"/>
    <property type="match status" value="1"/>
</dbReference>